<evidence type="ECO:0000313" key="2">
    <source>
        <dbReference type="Proteomes" id="UP000885680"/>
    </source>
</evidence>
<comment type="caution">
    <text evidence="1">The sequence shown here is derived from an EMBL/GenBank/DDBJ whole genome shotgun (WGS) entry which is preliminary data.</text>
</comment>
<accession>A0A9C9NH83</accession>
<gene>
    <name evidence="1" type="ORF">ENH89_13500</name>
</gene>
<evidence type="ECO:0000313" key="1">
    <source>
        <dbReference type="EMBL" id="HEU01334.1"/>
    </source>
</evidence>
<proteinExistence type="predicted"/>
<reference evidence="1" key="1">
    <citation type="journal article" date="2020" name="mSystems">
        <title>Genome- and Community-Level Interaction Insights into Carbon Utilization and Element Cycling Functions of Hydrothermarchaeota in Hydrothermal Sediment.</title>
        <authorList>
            <person name="Zhou Z."/>
            <person name="Liu Y."/>
            <person name="Xu W."/>
            <person name="Pan J."/>
            <person name="Luo Z.H."/>
            <person name="Li M."/>
        </authorList>
    </citation>
    <scope>NUCLEOTIDE SEQUENCE</scope>
    <source>
        <strain evidence="1">HyVt-347</strain>
    </source>
</reference>
<organism evidence="1 2">
    <name type="scientific">Aurantimonas coralicida</name>
    <dbReference type="NCBI Taxonomy" id="182270"/>
    <lineage>
        <taxon>Bacteria</taxon>
        <taxon>Pseudomonadati</taxon>
        <taxon>Pseudomonadota</taxon>
        <taxon>Alphaproteobacteria</taxon>
        <taxon>Hyphomicrobiales</taxon>
        <taxon>Aurantimonadaceae</taxon>
        <taxon>Aurantimonas</taxon>
    </lineage>
</organism>
<protein>
    <submittedName>
        <fullName evidence="1">Uncharacterized protein</fullName>
    </submittedName>
</protein>
<dbReference type="AlphaFoldDB" id="A0A9C9NH83"/>
<dbReference type="EMBL" id="DRGN01000187">
    <property type="protein sequence ID" value="HEU01334.1"/>
    <property type="molecule type" value="Genomic_DNA"/>
</dbReference>
<dbReference type="Proteomes" id="UP000885680">
    <property type="component" value="Unassembled WGS sequence"/>
</dbReference>
<sequence>MPFNFRLNLQSVFRRLGIQSGARLPQLDDNVQMTMQVTDLSRLIPAPIEPRGLCSINLLPIPGLFGVVQLKALSAGGVFIEQIFLRAAAPGPFENYQLNVNTNDLALPLAVNIDVGGLRILSRFTGGSLAAVPIGVLLPSPPNSAINFPVGIFVPNQSFFTLRNYDINQHLDVAMVYRELPSVEEVG</sequence>
<name>A0A9C9NH83_9HYPH</name>